<keyword evidence="2" id="KW-1185">Reference proteome</keyword>
<dbReference type="Pfam" id="PF20107">
    <property type="entry name" value="DUF6497"/>
    <property type="match status" value="1"/>
</dbReference>
<dbReference type="InterPro" id="IPR045467">
    <property type="entry name" value="DUF6497"/>
</dbReference>
<dbReference type="Proteomes" id="UP001652564">
    <property type="component" value="Unassembled WGS sequence"/>
</dbReference>
<evidence type="ECO:0000313" key="1">
    <source>
        <dbReference type="EMBL" id="MCV2871371.1"/>
    </source>
</evidence>
<comment type="caution">
    <text evidence="1">The sequence shown here is derived from an EMBL/GenBank/DDBJ whole genome shotgun (WGS) entry which is preliminary data.</text>
</comment>
<accession>A0ABT2ZJS5</accession>
<organism evidence="1 2">
    <name type="scientific">Albidovulum litorale</name>
    <dbReference type="NCBI Taxonomy" id="2984134"/>
    <lineage>
        <taxon>Bacteria</taxon>
        <taxon>Pseudomonadati</taxon>
        <taxon>Pseudomonadota</taxon>
        <taxon>Alphaproteobacteria</taxon>
        <taxon>Rhodobacterales</taxon>
        <taxon>Paracoccaceae</taxon>
        <taxon>Albidovulum</taxon>
    </lineage>
</organism>
<dbReference type="EMBL" id="JAOWKZ010000001">
    <property type="protein sequence ID" value="MCV2871371.1"/>
    <property type="molecule type" value="Genomic_DNA"/>
</dbReference>
<reference evidence="1 2" key="1">
    <citation type="submission" date="2022-10" db="EMBL/GenBank/DDBJ databases">
        <title>Defluviimonas sp. nov., isolated from ocean surface sediments.</title>
        <authorList>
            <person name="He W."/>
            <person name="Wang L."/>
            <person name="Zhang D.-F."/>
        </authorList>
    </citation>
    <scope>NUCLEOTIDE SEQUENCE [LARGE SCALE GENOMIC DNA]</scope>
    <source>
        <strain evidence="1 2">WL0050</strain>
    </source>
</reference>
<protein>
    <submittedName>
        <fullName evidence="1">DUF6497 family protein</fullName>
    </submittedName>
</protein>
<name>A0ABT2ZJS5_9RHOB</name>
<gene>
    <name evidence="1" type="ORF">OEZ71_03585</name>
</gene>
<evidence type="ECO:0000313" key="2">
    <source>
        <dbReference type="Proteomes" id="UP001652564"/>
    </source>
</evidence>
<sequence length="132" mass="14058">MAAMAVWVLMRPAPEAPGAAGALPVPSGQVVTYLDTIQAAPGPEGLTIRFRFIAPAIARDGGTVTAEAAQEDMEWLCQNYALSRLPTTGPVPEQVVISLSDRPVEFGAPAPEATQFFEAFSVEDATCYWEAF</sequence>
<proteinExistence type="predicted"/>